<accession>A0A158J5S5</accession>
<gene>
    <name evidence="2" type="ORF">AWB65_06015</name>
</gene>
<comment type="caution">
    <text evidence="2">The sequence shown here is derived from an EMBL/GenBank/DDBJ whole genome shotgun (WGS) entry which is preliminary data.</text>
</comment>
<sequence>MITRATYAKLLQVAELTHLDPQEWADAILAQMADELIMAAQKLDDQPAGTATAGSEGRPDCEPTDKSTGR</sequence>
<reference evidence="2" key="1">
    <citation type="submission" date="2016-01" db="EMBL/GenBank/DDBJ databases">
        <authorList>
            <person name="Peeters C."/>
        </authorList>
    </citation>
    <scope>NUCLEOTIDE SEQUENCE [LARGE SCALE GENOMIC DNA]</scope>
    <source>
        <strain evidence="2">LMG 22934</strain>
    </source>
</reference>
<dbReference type="AlphaFoldDB" id="A0A158J5S5"/>
<dbReference type="Proteomes" id="UP000054977">
    <property type="component" value="Unassembled WGS sequence"/>
</dbReference>
<dbReference type="STRING" id="326474.AWB65_06015"/>
<evidence type="ECO:0000313" key="3">
    <source>
        <dbReference type="Proteomes" id="UP000054977"/>
    </source>
</evidence>
<protein>
    <submittedName>
        <fullName evidence="2">Uncharacterized protein</fullName>
    </submittedName>
</protein>
<keyword evidence="3" id="KW-1185">Reference proteome</keyword>
<name>A0A158J5S5_9BURK</name>
<proteinExistence type="predicted"/>
<evidence type="ECO:0000313" key="2">
    <source>
        <dbReference type="EMBL" id="SAL64254.1"/>
    </source>
</evidence>
<feature type="region of interest" description="Disordered" evidence="1">
    <location>
        <begin position="43"/>
        <end position="70"/>
    </location>
</feature>
<feature type="compositionally biased region" description="Basic and acidic residues" evidence="1">
    <location>
        <begin position="57"/>
        <end position="70"/>
    </location>
</feature>
<evidence type="ECO:0000256" key="1">
    <source>
        <dbReference type="SAM" id="MobiDB-lite"/>
    </source>
</evidence>
<organism evidence="2 3">
    <name type="scientific">Caballeronia humi</name>
    <dbReference type="NCBI Taxonomy" id="326474"/>
    <lineage>
        <taxon>Bacteria</taxon>
        <taxon>Pseudomonadati</taxon>
        <taxon>Pseudomonadota</taxon>
        <taxon>Betaproteobacteria</taxon>
        <taxon>Burkholderiales</taxon>
        <taxon>Burkholderiaceae</taxon>
        <taxon>Caballeronia</taxon>
    </lineage>
</organism>
<dbReference type="EMBL" id="FCNW02000061">
    <property type="protein sequence ID" value="SAL64254.1"/>
    <property type="molecule type" value="Genomic_DNA"/>
</dbReference>